<dbReference type="KEGG" id="mlr:MELLADRAFT_66392"/>
<evidence type="ECO:0000313" key="2">
    <source>
        <dbReference type="EMBL" id="EGG02337.1"/>
    </source>
</evidence>
<dbReference type="HOGENOM" id="CLU_1069906_0_0_1"/>
<dbReference type="InParanoid" id="F4RZ10"/>
<accession>F4RZ10</accession>
<gene>
    <name evidence="2" type="ORF">MELLADRAFT_66392</name>
</gene>
<dbReference type="RefSeq" id="XP_007414322.1">
    <property type="nucleotide sequence ID" value="XM_007414260.1"/>
</dbReference>
<dbReference type="AlphaFoldDB" id="F4RZ10"/>
<dbReference type="VEuPathDB" id="FungiDB:MELLADRAFT_66392"/>
<keyword evidence="3" id="KW-1185">Reference proteome</keyword>
<organism evidence="3">
    <name type="scientific">Melampsora larici-populina (strain 98AG31 / pathotype 3-4-7)</name>
    <name type="common">Poplar leaf rust fungus</name>
    <dbReference type="NCBI Taxonomy" id="747676"/>
    <lineage>
        <taxon>Eukaryota</taxon>
        <taxon>Fungi</taxon>
        <taxon>Dikarya</taxon>
        <taxon>Basidiomycota</taxon>
        <taxon>Pucciniomycotina</taxon>
        <taxon>Pucciniomycetes</taxon>
        <taxon>Pucciniales</taxon>
        <taxon>Melampsoraceae</taxon>
        <taxon>Melampsora</taxon>
    </lineage>
</organism>
<name>F4RZ10_MELLP</name>
<dbReference type="GeneID" id="18930623"/>
<feature type="compositionally biased region" description="Basic and acidic residues" evidence="1">
    <location>
        <begin position="9"/>
        <end position="18"/>
    </location>
</feature>
<feature type="region of interest" description="Disordered" evidence="1">
    <location>
        <begin position="1"/>
        <end position="22"/>
    </location>
</feature>
<evidence type="ECO:0000256" key="1">
    <source>
        <dbReference type="SAM" id="MobiDB-lite"/>
    </source>
</evidence>
<reference evidence="3" key="1">
    <citation type="journal article" date="2011" name="Proc. Natl. Acad. Sci. U.S.A.">
        <title>Obligate biotrophy features unraveled by the genomic analysis of rust fungi.</title>
        <authorList>
            <person name="Duplessis S."/>
            <person name="Cuomo C.A."/>
            <person name="Lin Y.-C."/>
            <person name="Aerts A."/>
            <person name="Tisserant E."/>
            <person name="Veneault-Fourrey C."/>
            <person name="Joly D.L."/>
            <person name="Hacquard S."/>
            <person name="Amselem J."/>
            <person name="Cantarel B.L."/>
            <person name="Chiu R."/>
            <person name="Coutinho P.M."/>
            <person name="Feau N."/>
            <person name="Field M."/>
            <person name="Frey P."/>
            <person name="Gelhaye E."/>
            <person name="Goldberg J."/>
            <person name="Grabherr M.G."/>
            <person name="Kodira C.D."/>
            <person name="Kohler A."/>
            <person name="Kuees U."/>
            <person name="Lindquist E.A."/>
            <person name="Lucas S.M."/>
            <person name="Mago R."/>
            <person name="Mauceli E."/>
            <person name="Morin E."/>
            <person name="Murat C."/>
            <person name="Pangilinan J.L."/>
            <person name="Park R."/>
            <person name="Pearson M."/>
            <person name="Quesneville H."/>
            <person name="Rouhier N."/>
            <person name="Sakthikumar S."/>
            <person name="Salamov A.A."/>
            <person name="Schmutz J."/>
            <person name="Selles B."/>
            <person name="Shapiro H."/>
            <person name="Tanguay P."/>
            <person name="Tuskan G.A."/>
            <person name="Henrissat B."/>
            <person name="Van de Peer Y."/>
            <person name="Rouze P."/>
            <person name="Ellis J.G."/>
            <person name="Dodds P.N."/>
            <person name="Schein J.E."/>
            <person name="Zhong S."/>
            <person name="Hamelin R.C."/>
            <person name="Grigoriev I.V."/>
            <person name="Szabo L.J."/>
            <person name="Martin F."/>
        </authorList>
    </citation>
    <scope>NUCLEOTIDE SEQUENCE [LARGE SCALE GENOMIC DNA]</scope>
    <source>
        <strain evidence="3">98AG31 / pathotype 3-4-7</strain>
    </source>
</reference>
<dbReference type="Proteomes" id="UP000001072">
    <property type="component" value="Unassembled WGS sequence"/>
</dbReference>
<dbReference type="STRING" id="747676.F4RZ10"/>
<dbReference type="OrthoDB" id="16729at2759"/>
<sequence length="260" mass="28822">MDVTPSGELNEHHSEDPIHLTPASKETDDLITAGLIEGSVSVTAALTEAHEPALLQNQDFSARNMEAPEVDALLAIDLRIRLLETIIAGSVSSSDAFQARVGGSDRQKFGTRAETVVKKLNDVLHAKHNDVVRRFVESYDLNEPLLHIPNPIYQQAQSILEKDQRLTANEKLSLVFESETELTTLEKDLREIDMLNSRGFLDSGKLTDGGPMKDDLKRLTEEVKLQIERITTMESRTSFTAKPNAGLERNVPKTADGRLI</sequence>
<proteinExistence type="predicted"/>
<protein>
    <submittedName>
        <fullName evidence="2">Uncharacterized protein</fullName>
    </submittedName>
</protein>
<evidence type="ECO:0000313" key="3">
    <source>
        <dbReference type="Proteomes" id="UP000001072"/>
    </source>
</evidence>
<dbReference type="EMBL" id="GL883131">
    <property type="protein sequence ID" value="EGG02337.1"/>
    <property type="molecule type" value="Genomic_DNA"/>
</dbReference>